<organism evidence="1 2">
    <name type="scientific">Noviherbaspirillum galbum</name>
    <dbReference type="NCBI Taxonomy" id="2709383"/>
    <lineage>
        <taxon>Bacteria</taxon>
        <taxon>Pseudomonadati</taxon>
        <taxon>Pseudomonadota</taxon>
        <taxon>Betaproteobacteria</taxon>
        <taxon>Burkholderiales</taxon>
        <taxon>Oxalobacteraceae</taxon>
        <taxon>Noviherbaspirillum</taxon>
    </lineage>
</organism>
<proteinExistence type="predicted"/>
<protein>
    <submittedName>
        <fullName evidence="1">Uncharacterized protein</fullName>
    </submittedName>
</protein>
<evidence type="ECO:0000313" key="1">
    <source>
        <dbReference type="EMBL" id="NEX63026.1"/>
    </source>
</evidence>
<dbReference type="EMBL" id="JAAIVB010000065">
    <property type="protein sequence ID" value="NEX63026.1"/>
    <property type="molecule type" value="Genomic_DNA"/>
</dbReference>
<dbReference type="RefSeq" id="WP_163966331.1">
    <property type="nucleotide sequence ID" value="NZ_JAAIVB010000065.1"/>
</dbReference>
<reference evidence="1 2" key="1">
    <citation type="submission" date="2020-02" db="EMBL/GenBank/DDBJ databases">
        <authorList>
            <person name="Kim M.K."/>
        </authorList>
    </citation>
    <scope>NUCLEOTIDE SEQUENCE [LARGE SCALE GENOMIC DNA]</scope>
    <source>
        <strain evidence="1 2">17J57-3</strain>
    </source>
</reference>
<sequence length="186" mass="20845">MNVVDGMQGYRQAAAALHGYAESDREWLLGAFPEHDRAILRDYLGELDALGFVPGQEARTARQPATPIQDSALEQIRRASADEIHASLAKEPCALIGDVLMLASWPWKAEFLERLSGARRNAVLRHASEKRNVAPSRQSFLLTLLAKTLQDRDAAYAGRHDFRRESSSVTFSLSLCWQRIRGCLPW</sequence>
<dbReference type="AlphaFoldDB" id="A0A6B3SVU4"/>
<comment type="caution">
    <text evidence="1">The sequence shown here is derived from an EMBL/GenBank/DDBJ whole genome shotgun (WGS) entry which is preliminary data.</text>
</comment>
<evidence type="ECO:0000313" key="2">
    <source>
        <dbReference type="Proteomes" id="UP000482155"/>
    </source>
</evidence>
<dbReference type="Proteomes" id="UP000482155">
    <property type="component" value="Unassembled WGS sequence"/>
</dbReference>
<keyword evidence="2" id="KW-1185">Reference proteome</keyword>
<name>A0A6B3SVU4_9BURK</name>
<gene>
    <name evidence="1" type="ORF">G3574_18235</name>
</gene>
<accession>A0A6B3SVU4</accession>